<keyword evidence="3" id="KW-1185">Reference proteome</keyword>
<dbReference type="AlphaFoldDB" id="A0AAD6UA79"/>
<dbReference type="EMBL" id="JARJCN010000020">
    <property type="protein sequence ID" value="KAJ7091398.1"/>
    <property type="molecule type" value="Genomic_DNA"/>
</dbReference>
<proteinExistence type="predicted"/>
<protein>
    <submittedName>
        <fullName evidence="2">Uncharacterized protein</fullName>
    </submittedName>
</protein>
<evidence type="ECO:0000256" key="1">
    <source>
        <dbReference type="SAM" id="MobiDB-lite"/>
    </source>
</evidence>
<organism evidence="2 3">
    <name type="scientific">Mycena belliarum</name>
    <dbReference type="NCBI Taxonomy" id="1033014"/>
    <lineage>
        <taxon>Eukaryota</taxon>
        <taxon>Fungi</taxon>
        <taxon>Dikarya</taxon>
        <taxon>Basidiomycota</taxon>
        <taxon>Agaricomycotina</taxon>
        <taxon>Agaricomycetes</taxon>
        <taxon>Agaricomycetidae</taxon>
        <taxon>Agaricales</taxon>
        <taxon>Marasmiineae</taxon>
        <taxon>Mycenaceae</taxon>
        <taxon>Mycena</taxon>
    </lineage>
</organism>
<feature type="region of interest" description="Disordered" evidence="1">
    <location>
        <begin position="219"/>
        <end position="244"/>
    </location>
</feature>
<reference evidence="2" key="1">
    <citation type="submission" date="2023-03" db="EMBL/GenBank/DDBJ databases">
        <title>Massive genome expansion in bonnet fungi (Mycena s.s.) driven by repeated elements and novel gene families across ecological guilds.</title>
        <authorList>
            <consortium name="Lawrence Berkeley National Laboratory"/>
            <person name="Harder C.B."/>
            <person name="Miyauchi S."/>
            <person name="Viragh M."/>
            <person name="Kuo A."/>
            <person name="Thoen E."/>
            <person name="Andreopoulos B."/>
            <person name="Lu D."/>
            <person name="Skrede I."/>
            <person name="Drula E."/>
            <person name="Henrissat B."/>
            <person name="Morin E."/>
            <person name="Kohler A."/>
            <person name="Barry K."/>
            <person name="LaButti K."/>
            <person name="Morin E."/>
            <person name="Salamov A."/>
            <person name="Lipzen A."/>
            <person name="Mereny Z."/>
            <person name="Hegedus B."/>
            <person name="Baldrian P."/>
            <person name="Stursova M."/>
            <person name="Weitz H."/>
            <person name="Taylor A."/>
            <person name="Grigoriev I.V."/>
            <person name="Nagy L.G."/>
            <person name="Martin F."/>
            <person name="Kauserud H."/>
        </authorList>
    </citation>
    <scope>NUCLEOTIDE SEQUENCE</scope>
    <source>
        <strain evidence="2">CBHHK173m</strain>
    </source>
</reference>
<sequence>MLRLTATTTRHAARRLHTDVGRAGKVYAMPHINVGPYISPHAIRHRFFPNLLLPNPHPRTPNPHRPSVTVKETRVDGGATKVEVDVNLAVLGRQLFRRIAFALGALLVVRWAYRRFADFRQRADTMRRLALAFPDLETQDAPTLAAHLRAFMQLALPDPMAHDAMAAIARNPDPAKMRDAVLQVHAILARGELGAVSICVAVAQTLVRLVNTLGRKPVAADPAAGTDSLPLDSDFVSDAPPSTD</sequence>
<evidence type="ECO:0000313" key="2">
    <source>
        <dbReference type="EMBL" id="KAJ7091398.1"/>
    </source>
</evidence>
<comment type="caution">
    <text evidence="2">The sequence shown here is derived from an EMBL/GenBank/DDBJ whole genome shotgun (WGS) entry which is preliminary data.</text>
</comment>
<dbReference type="Proteomes" id="UP001222325">
    <property type="component" value="Unassembled WGS sequence"/>
</dbReference>
<accession>A0AAD6UA79</accession>
<gene>
    <name evidence="2" type="ORF">B0H15DRAFT_1021439</name>
</gene>
<name>A0AAD6UA79_9AGAR</name>
<evidence type="ECO:0000313" key="3">
    <source>
        <dbReference type="Proteomes" id="UP001222325"/>
    </source>
</evidence>